<dbReference type="STRING" id="1300348.I602_1204"/>
<dbReference type="AlphaFoldDB" id="A0A0N0UNJ7"/>
<reference evidence="2 4" key="2">
    <citation type="submission" date="2016-10" db="EMBL/GenBank/DDBJ databases">
        <authorList>
            <person name="Varghese N."/>
            <person name="Submissions S."/>
        </authorList>
    </citation>
    <scope>NUCLEOTIDE SEQUENCE [LARGE SCALE GENOMIC DNA]</scope>
    <source>
        <strain evidence="2 4">DSW-5</strain>
    </source>
</reference>
<gene>
    <name evidence="1" type="ORF">I602_1204</name>
    <name evidence="2" type="ORF">SAMN05444353_0568</name>
</gene>
<dbReference type="InterPro" id="IPR050583">
    <property type="entry name" value="Mycobacterial_A85_antigen"/>
</dbReference>
<dbReference type="InterPro" id="IPR029058">
    <property type="entry name" value="AB_hydrolase_fold"/>
</dbReference>
<dbReference type="PANTHER" id="PTHR48098:SF6">
    <property type="entry name" value="FERRI-BACILLIBACTIN ESTERASE BESA"/>
    <property type="match status" value="1"/>
</dbReference>
<evidence type="ECO:0000313" key="1">
    <source>
        <dbReference type="EMBL" id="KOY51644.1"/>
    </source>
</evidence>
<name>A0A0N0UNJ7_9FLAO</name>
<dbReference type="PATRIC" id="fig|1300348.6.peg.1203"/>
<accession>A0A0N0UNJ7</accession>
<dbReference type="Gene3D" id="3.40.50.1820">
    <property type="entry name" value="alpha/beta hydrolase"/>
    <property type="match status" value="1"/>
</dbReference>
<evidence type="ECO:0000313" key="3">
    <source>
        <dbReference type="Proteomes" id="UP000037716"/>
    </source>
</evidence>
<dbReference type="InterPro" id="IPR000801">
    <property type="entry name" value="Esterase-like"/>
</dbReference>
<sequence>MNKYFLLILSLLFIAISCKSIEVKQTVKTDILEQKSSRSKNVEILKKEFIIKDLNTVSHKVWVYLPPNYATPTKRFPVIYMHDAQNLFDAETSYAGEWSVDETLNNYYKTSKNGFIVVGVENGGEKRIEEYTPWPNKKYGGGKGAIYIDFLVNELKPYIDENYRTKTKAKHTAIIGSSLGGLISFYGGLKYPDVFGKIGALSPSFWFSNNSFAFASRNSNTKNTKLYLLIGDKEGGSMVSDTEKMEQLLLEKGFPKENLKTKIVADGKHTESFWRDEFLETILFLYD</sequence>
<protein>
    <submittedName>
        <fullName evidence="1 2">Alpha-glucosidase</fullName>
    </submittedName>
</protein>
<evidence type="ECO:0000313" key="2">
    <source>
        <dbReference type="EMBL" id="SEE06464.1"/>
    </source>
</evidence>
<dbReference type="PANTHER" id="PTHR48098">
    <property type="entry name" value="ENTEROCHELIN ESTERASE-RELATED"/>
    <property type="match status" value="1"/>
</dbReference>
<dbReference type="Proteomes" id="UP000183071">
    <property type="component" value="Unassembled WGS sequence"/>
</dbReference>
<organism evidence="1 3">
    <name type="scientific">Polaribacter dokdonensis DSW-5</name>
    <dbReference type="NCBI Taxonomy" id="1300348"/>
    <lineage>
        <taxon>Bacteria</taxon>
        <taxon>Pseudomonadati</taxon>
        <taxon>Bacteroidota</taxon>
        <taxon>Flavobacteriia</taxon>
        <taxon>Flavobacteriales</taxon>
        <taxon>Flavobacteriaceae</taxon>
    </lineage>
</organism>
<dbReference type="PROSITE" id="PS51257">
    <property type="entry name" value="PROKAR_LIPOPROTEIN"/>
    <property type="match status" value="1"/>
</dbReference>
<dbReference type="EMBL" id="FNUE01000001">
    <property type="protein sequence ID" value="SEE06464.1"/>
    <property type="molecule type" value="Genomic_DNA"/>
</dbReference>
<comment type="caution">
    <text evidence="1">The sequence shown here is derived from an EMBL/GenBank/DDBJ whole genome shotgun (WGS) entry which is preliminary data.</text>
</comment>
<dbReference type="SUPFAM" id="SSF53474">
    <property type="entry name" value="alpha/beta-Hydrolases"/>
    <property type="match status" value="1"/>
</dbReference>
<dbReference type="OrthoDB" id="9784036at2"/>
<evidence type="ECO:0000313" key="4">
    <source>
        <dbReference type="Proteomes" id="UP000183071"/>
    </source>
</evidence>
<dbReference type="RefSeq" id="WP_053973802.1">
    <property type="nucleotide sequence ID" value="NZ_FNUE01000001.1"/>
</dbReference>
<reference evidence="1 3" key="1">
    <citation type="submission" date="2015-07" db="EMBL/GenBank/DDBJ databases">
        <title>Genome of Polaribacter dokdonenesis DSW-5, isolated from seawater off Dokdo in Korea.</title>
        <authorList>
            <person name="Yoon K."/>
            <person name="Song J.Y."/>
            <person name="Kim J.F."/>
        </authorList>
    </citation>
    <scope>NUCLEOTIDE SEQUENCE [LARGE SCALE GENOMIC DNA]</scope>
    <source>
        <strain evidence="1 3">DSW-5</strain>
    </source>
</reference>
<dbReference type="EMBL" id="LGBR01000001">
    <property type="protein sequence ID" value="KOY51644.1"/>
    <property type="molecule type" value="Genomic_DNA"/>
</dbReference>
<keyword evidence="4" id="KW-1185">Reference proteome</keyword>
<dbReference type="Proteomes" id="UP000037716">
    <property type="component" value="Unassembled WGS sequence"/>
</dbReference>
<dbReference type="Pfam" id="PF00756">
    <property type="entry name" value="Esterase"/>
    <property type="match status" value="1"/>
</dbReference>
<proteinExistence type="predicted"/>